<evidence type="ECO:0000256" key="2">
    <source>
        <dbReference type="ARBA" id="ARBA00022729"/>
    </source>
</evidence>
<feature type="non-terminal residue" evidence="6">
    <location>
        <position position="1"/>
    </location>
</feature>
<sequence>LQEQLLWTRFHRLKWNEATTFAWKNFSTPTVRRMYSFLTVLGRAALPENELSELTGLLEDMKTTYSTAKICKYDPTRNRLPNGDYDIYEDLEFDVDNEIECIPSLSLEPRKFYEVK</sequence>
<dbReference type="GO" id="GO:0008241">
    <property type="term" value="F:peptidyl-dipeptidase activity"/>
    <property type="evidence" value="ECO:0007669"/>
    <property type="project" value="InterPro"/>
</dbReference>
<organism evidence="6 7">
    <name type="scientific">Halocaridina rubra</name>
    <name type="common">Hawaiian red shrimp</name>
    <dbReference type="NCBI Taxonomy" id="373956"/>
    <lineage>
        <taxon>Eukaryota</taxon>
        <taxon>Metazoa</taxon>
        <taxon>Ecdysozoa</taxon>
        <taxon>Arthropoda</taxon>
        <taxon>Crustacea</taxon>
        <taxon>Multicrustacea</taxon>
        <taxon>Malacostraca</taxon>
        <taxon>Eumalacostraca</taxon>
        <taxon>Eucarida</taxon>
        <taxon>Decapoda</taxon>
        <taxon>Pleocyemata</taxon>
        <taxon>Caridea</taxon>
        <taxon>Atyoidea</taxon>
        <taxon>Atyidae</taxon>
        <taxon>Halocaridina</taxon>
    </lineage>
</organism>
<dbReference type="GO" id="GO:0008237">
    <property type="term" value="F:metallopeptidase activity"/>
    <property type="evidence" value="ECO:0007669"/>
    <property type="project" value="InterPro"/>
</dbReference>
<keyword evidence="3" id="KW-1015">Disulfide bond</keyword>
<reference evidence="6 7" key="1">
    <citation type="submission" date="2023-11" db="EMBL/GenBank/DDBJ databases">
        <title>Halocaridina rubra genome assembly.</title>
        <authorList>
            <person name="Smith C."/>
        </authorList>
    </citation>
    <scope>NUCLEOTIDE SEQUENCE [LARGE SCALE GENOMIC DNA]</scope>
    <source>
        <strain evidence="6">EP-1</strain>
        <tissue evidence="6">Whole</tissue>
    </source>
</reference>
<evidence type="ECO:0000256" key="1">
    <source>
        <dbReference type="ARBA" id="ARBA00008139"/>
    </source>
</evidence>
<name>A0AAN8X9V1_HALRR</name>
<protein>
    <submittedName>
        <fullName evidence="6">Uncharacterized protein</fullName>
    </submittedName>
</protein>
<evidence type="ECO:0000256" key="4">
    <source>
        <dbReference type="ARBA" id="ARBA00023180"/>
    </source>
</evidence>
<comment type="caution">
    <text evidence="6">The sequence shown here is derived from an EMBL/GenBank/DDBJ whole genome shotgun (WGS) entry which is preliminary data.</text>
</comment>
<dbReference type="InterPro" id="IPR001548">
    <property type="entry name" value="Peptidase_M2"/>
</dbReference>
<keyword evidence="2" id="KW-0732">Signal</keyword>
<dbReference type="Proteomes" id="UP001381693">
    <property type="component" value="Unassembled WGS sequence"/>
</dbReference>
<gene>
    <name evidence="6" type="ORF">SK128_019631</name>
</gene>
<evidence type="ECO:0000313" key="7">
    <source>
        <dbReference type="Proteomes" id="UP001381693"/>
    </source>
</evidence>
<dbReference type="PROSITE" id="PS52011">
    <property type="entry name" value="PEPTIDASE_M2"/>
    <property type="match status" value="1"/>
</dbReference>
<comment type="caution">
    <text evidence="5">Lacks conserved residue(s) required for the propagation of feature annotation.</text>
</comment>
<dbReference type="AlphaFoldDB" id="A0AAN8X9V1"/>
<keyword evidence="7" id="KW-1185">Reference proteome</keyword>
<evidence type="ECO:0000256" key="5">
    <source>
        <dbReference type="PROSITE-ProRule" id="PRU01355"/>
    </source>
</evidence>
<comment type="similarity">
    <text evidence="1 5">Belongs to the peptidase M2 family.</text>
</comment>
<dbReference type="EMBL" id="JAXCGZ010010386">
    <property type="protein sequence ID" value="KAK7075584.1"/>
    <property type="molecule type" value="Genomic_DNA"/>
</dbReference>
<dbReference type="PANTHER" id="PTHR10514:SF45">
    <property type="entry name" value="ANGIOTENSIN-CONVERTING ENZYME"/>
    <property type="match status" value="1"/>
</dbReference>
<proteinExistence type="inferred from homology"/>
<dbReference type="GO" id="GO:0005886">
    <property type="term" value="C:plasma membrane"/>
    <property type="evidence" value="ECO:0007669"/>
    <property type="project" value="TreeGrafter"/>
</dbReference>
<evidence type="ECO:0000256" key="3">
    <source>
        <dbReference type="ARBA" id="ARBA00023157"/>
    </source>
</evidence>
<dbReference type="PANTHER" id="PTHR10514">
    <property type="entry name" value="ANGIOTENSIN-CONVERTING ENZYME"/>
    <property type="match status" value="1"/>
</dbReference>
<evidence type="ECO:0000313" key="6">
    <source>
        <dbReference type="EMBL" id="KAK7075584.1"/>
    </source>
</evidence>
<keyword evidence="4" id="KW-0325">Glycoprotein</keyword>
<dbReference type="GO" id="GO:0006508">
    <property type="term" value="P:proteolysis"/>
    <property type="evidence" value="ECO:0007669"/>
    <property type="project" value="InterPro"/>
</dbReference>
<dbReference type="Pfam" id="PF01401">
    <property type="entry name" value="Peptidase_M2"/>
    <property type="match status" value="1"/>
</dbReference>
<accession>A0AAN8X9V1</accession>
<dbReference type="SUPFAM" id="SSF55486">
    <property type="entry name" value="Metalloproteases ('zincins'), catalytic domain"/>
    <property type="match status" value="1"/>
</dbReference>